<evidence type="ECO:0000256" key="7">
    <source>
        <dbReference type="ARBA" id="ARBA00023237"/>
    </source>
</evidence>
<keyword evidence="5 9" id="KW-0798">TonB box</keyword>
<reference evidence="13 14" key="1">
    <citation type="submission" date="2019-03" db="EMBL/GenBank/DDBJ databases">
        <title>Genomic Encyclopedia of Type Strains, Phase IV (KMG-IV): sequencing the most valuable type-strain genomes for metagenomic binning, comparative biology and taxonomic classification.</title>
        <authorList>
            <person name="Goeker M."/>
        </authorList>
    </citation>
    <scope>NUCLEOTIDE SEQUENCE [LARGE SCALE GENOMIC DNA]</scope>
    <source>
        <strain evidence="13 14">DSM 2132</strain>
    </source>
</reference>
<dbReference type="PANTHER" id="PTHR47234">
    <property type="match status" value="1"/>
</dbReference>
<dbReference type="InterPro" id="IPR037066">
    <property type="entry name" value="Plug_dom_sf"/>
</dbReference>
<comment type="subcellular location">
    <subcellularLocation>
        <location evidence="1 8">Cell outer membrane</location>
        <topology evidence="1 8">Multi-pass membrane protein</topology>
    </subcellularLocation>
</comment>
<evidence type="ECO:0000259" key="11">
    <source>
        <dbReference type="Pfam" id="PF00593"/>
    </source>
</evidence>
<evidence type="ECO:0000313" key="13">
    <source>
        <dbReference type="EMBL" id="TCP34410.1"/>
    </source>
</evidence>
<dbReference type="InterPro" id="IPR036942">
    <property type="entry name" value="Beta-barrel_TonB_sf"/>
</dbReference>
<evidence type="ECO:0000256" key="9">
    <source>
        <dbReference type="RuleBase" id="RU003357"/>
    </source>
</evidence>
<feature type="chain" id="PRO_5020991001" evidence="10">
    <location>
        <begin position="35"/>
        <end position="1107"/>
    </location>
</feature>
<evidence type="ECO:0000256" key="2">
    <source>
        <dbReference type="ARBA" id="ARBA00022448"/>
    </source>
</evidence>
<dbReference type="Gene3D" id="2.170.130.10">
    <property type="entry name" value="TonB-dependent receptor, plug domain"/>
    <property type="match status" value="1"/>
</dbReference>
<name>A0A4R2PGD1_RHOSA</name>
<dbReference type="RefSeq" id="WP_132708349.1">
    <property type="nucleotide sequence ID" value="NZ_JACIGF010000005.1"/>
</dbReference>
<dbReference type="InterPro" id="IPR000531">
    <property type="entry name" value="Beta-barrel_TonB"/>
</dbReference>
<feature type="domain" description="TonB-dependent receptor-like beta-barrel" evidence="11">
    <location>
        <begin position="547"/>
        <end position="1078"/>
    </location>
</feature>
<organism evidence="13 14">
    <name type="scientific">Rhodothalassium salexigens DSM 2132</name>
    <dbReference type="NCBI Taxonomy" id="1188247"/>
    <lineage>
        <taxon>Bacteria</taxon>
        <taxon>Pseudomonadati</taxon>
        <taxon>Pseudomonadota</taxon>
        <taxon>Alphaproteobacteria</taxon>
        <taxon>Rhodothalassiales</taxon>
        <taxon>Rhodothalassiaceae</taxon>
        <taxon>Rhodothalassium</taxon>
    </lineage>
</organism>
<evidence type="ECO:0000256" key="10">
    <source>
        <dbReference type="SAM" id="SignalP"/>
    </source>
</evidence>
<dbReference type="InterPro" id="IPR012910">
    <property type="entry name" value="Plug_dom"/>
</dbReference>
<evidence type="ECO:0000256" key="5">
    <source>
        <dbReference type="ARBA" id="ARBA00023077"/>
    </source>
</evidence>
<dbReference type="PANTHER" id="PTHR47234:SF2">
    <property type="entry name" value="TONB-DEPENDENT RECEPTOR"/>
    <property type="match status" value="1"/>
</dbReference>
<keyword evidence="6 8" id="KW-0472">Membrane</keyword>
<sequence length="1107" mass="118454">MNTHSSRSGLRTWQPQAAIGLCLPLVLAAHPALAQETDASAALVGDQDTASIEEIVVTGSRIPSSNLTLPNPVSSVSSEDIDLSGDVNVIDVINDIPALLSSSNTLQTSGAFGTLGAATANLRSLGTERTLVLVDGRRHVAGVAGSATVDINTIPSALVERVEVLTGGASSIYGADAVTGVVNFILKDDFEGFNADAQFNISDNGDGEIYNVDLLVGGNFADNRGNATFGLTYENQRAVQQGDRFHTRGDRIATDWPNPALRLQQADIDQFGLDQILLGQSIGGFCGAGDGTLGSGQSALCGRIDGAPDRFVGTFPRFGVSNYGGLIGVDFFGSGFLSFFPDPDTIAGLGLDLGADGVVFDVNNNGIEDCFETVNGTLNQRFSGFAGCHVVDSPGGAIRPFQDGLVADGINQFGGDGTNGGRDGNDVIPEQDRIIANASARFDLIDGVTWFGEAKFVYTKAVTSGPGVNGFFDSIPIRYDNPFIPASLRDPIDTLIADNPDVFDAEDVLVFLGRDMTDIGPNRDVAERTTIRVVTGFEGQIPDTSLSYEVSFNYGRTDADTRNGNALIMDRFYAAIDAVTDPATGEVACRSAIETDAEGNPVEPGAAFLPDSGVFKGFNTFDPTDGSCVPMNLFGIGAPSDAAIDFATTTLTRTRALEQVVVMGFVSGDSADLFTLPAGPVGFALGGEYREESSLFDAPAEEERGDTFDPRVTLVDVFGKFDVWEAFGEISAPILRDLPGARSLDINAAVRFADYSTVGSTTTWSAGGTWAPIADLQVRGTYSRAIRAPNINELFSPLTGATARPIDPCDANNLDDGSQFRAQNCAADGIPTSFTDPLTARISGFAGGNPDLREETAKTYTIGAVFQPRFAPGLSATVDFYNIRIEDAIDAPNVQEILNACYDLSAFPNDFCGQIDRDRDPNSPTFLGLQSFRTVELNFVAVETRGIDYAVQYEFGLGDLWDTLAPYGALQLRVAGNYTDKLDRFEDPNDPNEVNEQLFEGRQPRHSFNIDTRWFWRGLTLNLQSRYVGRVVQTTPRVQIETVDNFVNGWATAKWRHDLSATYAINDNLRLAGGINNLADAKPIISDVSFPVGFMGRQFYLGLNFQL</sequence>
<keyword evidence="13" id="KW-0675">Receptor</keyword>
<evidence type="ECO:0000256" key="1">
    <source>
        <dbReference type="ARBA" id="ARBA00004571"/>
    </source>
</evidence>
<evidence type="ECO:0000256" key="6">
    <source>
        <dbReference type="ARBA" id="ARBA00023136"/>
    </source>
</evidence>
<dbReference type="SUPFAM" id="SSF56935">
    <property type="entry name" value="Porins"/>
    <property type="match status" value="1"/>
</dbReference>
<keyword evidence="2 8" id="KW-0813">Transport</keyword>
<dbReference type="AlphaFoldDB" id="A0A4R2PGD1"/>
<keyword evidence="7 8" id="KW-0998">Cell outer membrane</keyword>
<keyword evidence="3 8" id="KW-1134">Transmembrane beta strand</keyword>
<gene>
    <name evidence="13" type="ORF">EV659_10535</name>
</gene>
<keyword evidence="4 8" id="KW-0812">Transmembrane</keyword>
<feature type="signal peptide" evidence="10">
    <location>
        <begin position="1"/>
        <end position="34"/>
    </location>
</feature>
<dbReference type="OrthoDB" id="7051241at2"/>
<evidence type="ECO:0000256" key="4">
    <source>
        <dbReference type="ARBA" id="ARBA00022692"/>
    </source>
</evidence>
<dbReference type="InParanoid" id="A0A4R2PGD1"/>
<dbReference type="EMBL" id="SLXO01000005">
    <property type="protein sequence ID" value="TCP34410.1"/>
    <property type="molecule type" value="Genomic_DNA"/>
</dbReference>
<comment type="similarity">
    <text evidence="8 9">Belongs to the TonB-dependent receptor family.</text>
</comment>
<dbReference type="PROSITE" id="PS52016">
    <property type="entry name" value="TONB_DEPENDENT_REC_3"/>
    <property type="match status" value="1"/>
</dbReference>
<dbReference type="InterPro" id="IPR039426">
    <property type="entry name" value="TonB-dep_rcpt-like"/>
</dbReference>
<proteinExistence type="inferred from homology"/>
<evidence type="ECO:0000256" key="3">
    <source>
        <dbReference type="ARBA" id="ARBA00022452"/>
    </source>
</evidence>
<dbReference type="Proteomes" id="UP000295399">
    <property type="component" value="Unassembled WGS sequence"/>
</dbReference>
<accession>A0A4R2PGD1</accession>
<comment type="caution">
    <text evidence="13">The sequence shown here is derived from an EMBL/GenBank/DDBJ whole genome shotgun (WGS) entry which is preliminary data.</text>
</comment>
<dbReference type="Gene3D" id="2.40.170.20">
    <property type="entry name" value="TonB-dependent receptor, beta-barrel domain"/>
    <property type="match status" value="1"/>
</dbReference>
<dbReference type="Pfam" id="PF07715">
    <property type="entry name" value="Plug"/>
    <property type="match status" value="1"/>
</dbReference>
<protein>
    <submittedName>
        <fullName evidence="13">TonB-dependent receptor-like protein</fullName>
    </submittedName>
</protein>
<evidence type="ECO:0000313" key="14">
    <source>
        <dbReference type="Proteomes" id="UP000295399"/>
    </source>
</evidence>
<feature type="domain" description="TonB-dependent receptor plug" evidence="12">
    <location>
        <begin position="68"/>
        <end position="181"/>
    </location>
</feature>
<dbReference type="Pfam" id="PF00593">
    <property type="entry name" value="TonB_dep_Rec_b-barrel"/>
    <property type="match status" value="1"/>
</dbReference>
<dbReference type="GO" id="GO:0009279">
    <property type="term" value="C:cell outer membrane"/>
    <property type="evidence" value="ECO:0007669"/>
    <property type="project" value="UniProtKB-SubCell"/>
</dbReference>
<evidence type="ECO:0000259" key="12">
    <source>
        <dbReference type="Pfam" id="PF07715"/>
    </source>
</evidence>
<evidence type="ECO:0000256" key="8">
    <source>
        <dbReference type="PROSITE-ProRule" id="PRU01360"/>
    </source>
</evidence>
<keyword evidence="14" id="KW-1185">Reference proteome</keyword>
<keyword evidence="10" id="KW-0732">Signal</keyword>